<feature type="transmembrane region" description="Helical" evidence="1">
    <location>
        <begin position="326"/>
        <end position="344"/>
    </location>
</feature>
<dbReference type="STRING" id="1798692.A3G00_03495"/>
<dbReference type="EMBL" id="MFQN01000033">
    <property type="protein sequence ID" value="OGH73944.1"/>
    <property type="molecule type" value="Genomic_DNA"/>
</dbReference>
<dbReference type="Pfam" id="PF07690">
    <property type="entry name" value="MFS_1"/>
    <property type="match status" value="1"/>
</dbReference>
<comment type="caution">
    <text evidence="2">The sequence shown here is derived from an EMBL/GenBank/DDBJ whole genome shotgun (WGS) entry which is preliminary data.</text>
</comment>
<feature type="transmembrane region" description="Helical" evidence="1">
    <location>
        <begin position="155"/>
        <end position="173"/>
    </location>
</feature>
<accession>A0A1F6MQK5</accession>
<dbReference type="SUPFAM" id="SSF103473">
    <property type="entry name" value="MFS general substrate transporter"/>
    <property type="match status" value="1"/>
</dbReference>
<dbReference type="InterPro" id="IPR011701">
    <property type="entry name" value="MFS"/>
</dbReference>
<dbReference type="PANTHER" id="PTHR23526:SF2">
    <property type="entry name" value="MAJOR FACILITATOR SUPERFAMILY (MFS) PROFILE DOMAIN-CONTAINING PROTEIN"/>
    <property type="match status" value="1"/>
</dbReference>
<protein>
    <recommendedName>
        <fullName evidence="4">Major facilitator superfamily (MFS) profile domain-containing protein</fullName>
    </recommendedName>
</protein>
<feature type="transmembrane region" description="Helical" evidence="1">
    <location>
        <begin position="268"/>
        <end position="288"/>
    </location>
</feature>
<reference evidence="2 3" key="1">
    <citation type="journal article" date="2016" name="Nat. Commun.">
        <title>Thousands of microbial genomes shed light on interconnected biogeochemical processes in an aquifer system.</title>
        <authorList>
            <person name="Anantharaman K."/>
            <person name="Brown C.T."/>
            <person name="Hug L.A."/>
            <person name="Sharon I."/>
            <person name="Castelle C.J."/>
            <person name="Probst A.J."/>
            <person name="Thomas B.C."/>
            <person name="Singh A."/>
            <person name="Wilkins M.J."/>
            <person name="Karaoz U."/>
            <person name="Brodie E.L."/>
            <person name="Williams K.H."/>
            <person name="Hubbard S.S."/>
            <person name="Banfield J.F."/>
        </authorList>
    </citation>
    <scope>NUCLEOTIDE SEQUENCE [LARGE SCALE GENOMIC DNA]</scope>
</reference>
<dbReference type="InterPro" id="IPR036259">
    <property type="entry name" value="MFS_trans_sf"/>
</dbReference>
<evidence type="ECO:0000256" key="1">
    <source>
        <dbReference type="SAM" id="Phobius"/>
    </source>
</evidence>
<name>A0A1F6MQK5_9BACT</name>
<dbReference type="Proteomes" id="UP000178347">
    <property type="component" value="Unassembled WGS sequence"/>
</dbReference>
<feature type="transmembrane region" description="Helical" evidence="1">
    <location>
        <begin position="129"/>
        <end position="149"/>
    </location>
</feature>
<dbReference type="PANTHER" id="PTHR23526">
    <property type="entry name" value="INTEGRAL MEMBRANE TRANSPORT PROTEIN-RELATED"/>
    <property type="match status" value="1"/>
</dbReference>
<dbReference type="Gene3D" id="1.20.1250.20">
    <property type="entry name" value="MFS general substrate transporter like domains"/>
    <property type="match status" value="2"/>
</dbReference>
<feature type="transmembrane region" description="Helical" evidence="1">
    <location>
        <begin position="61"/>
        <end position="81"/>
    </location>
</feature>
<sequence>MNEMYLSVFIMNLAESMISIFVPIYLFSLNYSVVSILLFFLIGYIGNVIFAIPIAKIVAKIGAKHAVLLSAPFLIAYYFGLRVLPEFSWLFFILPFGITGRALLYNFGFELNFLDHFDKKKVGGQLSTLAILSIMSTVLSPLIAGLIIAYFGYGVIFVIGSIILFISTLPLFVSNDCKHGLDFTLKDITKIFTTRKSANILLSFSGYAIESSIGRNIWPVFLIITFGAVQKVGYAAAIAAFLTVAVIAATGKLSDKYNTKKLLNFGTMFYFFSWLGCLLADTAFKTFIANSYRSVTERFLLLPWQSLLYKIVNRENYFRLTVLQDMTFNASRVLILPFIMLIFIINYYPYQISFIIAALFTLLYPLLNKAGNDDINNLPNP</sequence>
<feature type="transmembrane region" description="Helical" evidence="1">
    <location>
        <begin position="7"/>
        <end position="27"/>
    </location>
</feature>
<dbReference type="AlphaFoldDB" id="A0A1F6MQK5"/>
<feature type="transmembrane region" description="Helical" evidence="1">
    <location>
        <begin position="33"/>
        <end position="54"/>
    </location>
</feature>
<evidence type="ECO:0008006" key="4">
    <source>
        <dbReference type="Google" id="ProtNLM"/>
    </source>
</evidence>
<feature type="transmembrane region" description="Helical" evidence="1">
    <location>
        <begin position="220"/>
        <end position="248"/>
    </location>
</feature>
<keyword evidence="1" id="KW-0472">Membrane</keyword>
<keyword evidence="1" id="KW-1133">Transmembrane helix</keyword>
<dbReference type="InterPro" id="IPR052528">
    <property type="entry name" value="Sugar_transport-like"/>
</dbReference>
<proteinExistence type="predicted"/>
<gene>
    <name evidence="2" type="ORF">A3G00_03495</name>
</gene>
<feature type="transmembrane region" description="Helical" evidence="1">
    <location>
        <begin position="87"/>
        <end position="108"/>
    </location>
</feature>
<evidence type="ECO:0000313" key="3">
    <source>
        <dbReference type="Proteomes" id="UP000178347"/>
    </source>
</evidence>
<organism evidence="2 3">
    <name type="scientific">Candidatus Magasanikbacteria bacterium RIFCSPLOWO2_12_FULL_43_12</name>
    <dbReference type="NCBI Taxonomy" id="1798692"/>
    <lineage>
        <taxon>Bacteria</taxon>
        <taxon>Candidatus Magasanikiibacteriota</taxon>
    </lineage>
</organism>
<keyword evidence="1" id="KW-0812">Transmembrane</keyword>
<dbReference type="GO" id="GO:0022857">
    <property type="term" value="F:transmembrane transporter activity"/>
    <property type="evidence" value="ECO:0007669"/>
    <property type="project" value="InterPro"/>
</dbReference>
<evidence type="ECO:0000313" key="2">
    <source>
        <dbReference type="EMBL" id="OGH73944.1"/>
    </source>
</evidence>